<dbReference type="AlphaFoldDB" id="A0A1D2M8F7"/>
<accession>A0A1D2M8F7</accession>
<dbReference type="GO" id="GO:0016301">
    <property type="term" value="F:kinase activity"/>
    <property type="evidence" value="ECO:0007669"/>
    <property type="project" value="UniProtKB-KW"/>
</dbReference>
<keyword evidence="3" id="KW-1185">Reference proteome</keyword>
<comment type="caution">
    <text evidence="2">The sequence shown here is derived from an EMBL/GenBank/DDBJ whole genome shotgun (WGS) entry which is preliminary data.</text>
</comment>
<keyword evidence="2" id="KW-0808">Transferase</keyword>
<evidence type="ECO:0000313" key="2">
    <source>
        <dbReference type="EMBL" id="ODM89245.1"/>
    </source>
</evidence>
<keyword evidence="2" id="KW-0418">Kinase</keyword>
<evidence type="ECO:0000313" key="3">
    <source>
        <dbReference type="Proteomes" id="UP000094527"/>
    </source>
</evidence>
<gene>
    <name evidence="2" type="ORF">Ocin01_17436</name>
</gene>
<protein>
    <submittedName>
        <fullName evidence="2">Brain-enriched guanylate kinase-associated protein</fullName>
    </submittedName>
</protein>
<evidence type="ECO:0000256" key="1">
    <source>
        <dbReference type="SAM" id="Coils"/>
    </source>
</evidence>
<feature type="coiled-coil region" evidence="1">
    <location>
        <begin position="45"/>
        <end position="72"/>
    </location>
</feature>
<name>A0A1D2M8F7_ORCCI</name>
<dbReference type="Proteomes" id="UP000094527">
    <property type="component" value="Unassembled WGS sequence"/>
</dbReference>
<sequence length="124" mass="14853">MRDMGKKLTYKEVWTFVQQLYEGQQELEFVTAKLQRLRVGQMTKLKQNQKTKKVFQQQLQEAELRKIMLEENKKLDEDVLLGRHADELRIMEDRASEISKLAAFKKNKTDEELLTMKKEIIEKH</sequence>
<reference evidence="2 3" key="1">
    <citation type="journal article" date="2016" name="Genome Biol. Evol.">
        <title>Gene Family Evolution Reflects Adaptation to Soil Environmental Stressors in the Genome of the Collembolan Orchesella cincta.</title>
        <authorList>
            <person name="Faddeeva-Vakhrusheva A."/>
            <person name="Derks M.F."/>
            <person name="Anvar S.Y."/>
            <person name="Agamennone V."/>
            <person name="Suring W."/>
            <person name="Smit S."/>
            <person name="van Straalen N.M."/>
            <person name="Roelofs D."/>
        </authorList>
    </citation>
    <scope>NUCLEOTIDE SEQUENCE [LARGE SCALE GENOMIC DNA]</scope>
    <source>
        <tissue evidence="2">Mixed pool</tissue>
    </source>
</reference>
<keyword evidence="1" id="KW-0175">Coiled coil</keyword>
<proteinExistence type="predicted"/>
<dbReference type="EMBL" id="LJIJ01002777">
    <property type="protein sequence ID" value="ODM89245.1"/>
    <property type="molecule type" value="Genomic_DNA"/>
</dbReference>
<organism evidence="2 3">
    <name type="scientific">Orchesella cincta</name>
    <name type="common">Springtail</name>
    <name type="synonym">Podura cincta</name>
    <dbReference type="NCBI Taxonomy" id="48709"/>
    <lineage>
        <taxon>Eukaryota</taxon>
        <taxon>Metazoa</taxon>
        <taxon>Ecdysozoa</taxon>
        <taxon>Arthropoda</taxon>
        <taxon>Hexapoda</taxon>
        <taxon>Collembola</taxon>
        <taxon>Entomobryomorpha</taxon>
        <taxon>Entomobryoidea</taxon>
        <taxon>Orchesellidae</taxon>
        <taxon>Orchesellinae</taxon>
        <taxon>Orchesella</taxon>
    </lineage>
</organism>